<dbReference type="EMBL" id="JAAXPI010000051">
    <property type="protein sequence ID" value="NKZ07309.1"/>
    <property type="molecule type" value="Genomic_DNA"/>
</dbReference>
<dbReference type="AlphaFoldDB" id="A0A846Z2Z7"/>
<keyword evidence="3" id="KW-1185">Reference proteome</keyword>
<reference evidence="2 3" key="1">
    <citation type="submission" date="2020-04" db="EMBL/GenBank/DDBJ databases">
        <title>MicrobeNet Type strains.</title>
        <authorList>
            <person name="Nicholson A.C."/>
        </authorList>
    </citation>
    <scope>NUCLEOTIDE SEQUENCE [LARGE SCALE GENOMIC DNA]</scope>
    <source>
        <strain evidence="2 3">ATCC BAA-277</strain>
    </source>
</reference>
<dbReference type="Pfam" id="PF13701">
    <property type="entry name" value="DDE_Tnp_1_4"/>
    <property type="match status" value="1"/>
</dbReference>
<name>A0A846Z2Z7_9ACTN</name>
<sequence>MSGSGKNLVGHAGAVLLRACADRTGLTGALSAVMPSSSAADWWDRGVALAGTAVAIVLGAACMSDAERLWAQQAAVFGAPASDSTINRTLAAVDEDLLAGVARARARVRRHVWTLLRLRPGGFPWLVVAGKRLTGWIVVDIDATLITAHSAKAGAAVTFKKTFGHHPLAAWCANTAESLAMLLRPGNAGSNTVADHISVLTEALKQIPGSSAAKILVRIDGAGATHDLLEHLEELNTTRRTVRYSVGWKMTDADETAIAQLPASAWTDAIGQDGTVQDDCHVAELTGLSTRDGWPKRQRLLVRRSKPSRRHLKKLTDFERATGWRYQIIATNISRMWGIAGSHQPQWLDVLHRAHAGVEDRVRTNKAMGLSKLPSSAWMTNCGWVLAANLAADLDAWTRLLGLHDIDDLADAEPGTLRYRLLHLPAKLTRHSRRRWLTISRDWPWREAFLTCWNRLTTLPPAPA</sequence>
<gene>
    <name evidence="2" type="ORF">HGB48_26770</name>
</gene>
<dbReference type="InterPro" id="IPR047960">
    <property type="entry name" value="Transpos_IS1380"/>
</dbReference>
<dbReference type="InterPro" id="IPR025668">
    <property type="entry name" value="Tnp_DDE_dom"/>
</dbReference>
<comment type="caution">
    <text evidence="2">The sequence shown here is derived from an EMBL/GenBank/DDBJ whole genome shotgun (WGS) entry which is preliminary data.</text>
</comment>
<accession>A0A846Z2Z7</accession>
<evidence type="ECO:0000313" key="2">
    <source>
        <dbReference type="EMBL" id="NKZ07309.1"/>
    </source>
</evidence>
<proteinExistence type="predicted"/>
<evidence type="ECO:0000313" key="3">
    <source>
        <dbReference type="Proteomes" id="UP000579250"/>
    </source>
</evidence>
<dbReference type="NCBIfam" id="NF033539">
    <property type="entry name" value="transpos_IS1380"/>
    <property type="match status" value="1"/>
</dbReference>
<feature type="domain" description="Transposase DDE" evidence="1">
    <location>
        <begin position="3"/>
        <end position="460"/>
    </location>
</feature>
<evidence type="ECO:0000259" key="1">
    <source>
        <dbReference type="Pfam" id="PF13701"/>
    </source>
</evidence>
<protein>
    <submittedName>
        <fullName evidence="2">IS1380 family transposase</fullName>
    </submittedName>
</protein>
<organism evidence="2 3">
    <name type="scientific">Actinomadura latina</name>
    <dbReference type="NCBI Taxonomy" id="163603"/>
    <lineage>
        <taxon>Bacteria</taxon>
        <taxon>Bacillati</taxon>
        <taxon>Actinomycetota</taxon>
        <taxon>Actinomycetes</taxon>
        <taxon>Streptosporangiales</taxon>
        <taxon>Thermomonosporaceae</taxon>
        <taxon>Actinomadura</taxon>
    </lineage>
</organism>
<dbReference type="Proteomes" id="UP000579250">
    <property type="component" value="Unassembled WGS sequence"/>
</dbReference>
<dbReference type="RefSeq" id="WP_083947218.1">
    <property type="nucleotide sequence ID" value="NZ_JAAXPI010000051.1"/>
</dbReference>